<comment type="similarity">
    <text evidence="1">Belongs to the glycosyltransferase 2 family.</text>
</comment>
<proteinExistence type="inferred from homology"/>
<dbReference type="EMBL" id="PFEM01000031">
    <property type="protein sequence ID" value="PJE69985.1"/>
    <property type="molecule type" value="Genomic_DNA"/>
</dbReference>
<name>A0A2M8L6W9_9BACT</name>
<dbReference type="PANTHER" id="PTHR43179">
    <property type="entry name" value="RHAMNOSYLTRANSFERASE WBBL"/>
    <property type="match status" value="1"/>
</dbReference>
<dbReference type="AlphaFoldDB" id="A0A2M8L6W9"/>
<reference evidence="5" key="1">
    <citation type="submission" date="2017-09" db="EMBL/GenBank/DDBJ databases">
        <title>Depth-based differentiation of microbial function through sediment-hosted aquifers and enrichment of novel symbionts in the deep terrestrial subsurface.</title>
        <authorList>
            <person name="Probst A.J."/>
            <person name="Ladd B."/>
            <person name="Jarett J.K."/>
            <person name="Geller-Mcgrath D.E."/>
            <person name="Sieber C.M.K."/>
            <person name="Emerson J.B."/>
            <person name="Anantharaman K."/>
            <person name="Thomas B.C."/>
            <person name="Malmstrom R."/>
            <person name="Stieglmeier M."/>
            <person name="Klingl A."/>
            <person name="Woyke T."/>
            <person name="Ryan C.M."/>
            <person name="Banfield J.F."/>
        </authorList>
    </citation>
    <scope>NUCLEOTIDE SEQUENCE [LARGE SCALE GENOMIC DNA]</scope>
</reference>
<dbReference type="Proteomes" id="UP000231579">
    <property type="component" value="Unassembled WGS sequence"/>
</dbReference>
<dbReference type="GO" id="GO:0016757">
    <property type="term" value="F:glycosyltransferase activity"/>
    <property type="evidence" value="ECO:0007669"/>
    <property type="project" value="UniProtKB-KW"/>
</dbReference>
<dbReference type="PANTHER" id="PTHR43179:SF12">
    <property type="entry name" value="GALACTOFURANOSYLTRANSFERASE GLFT2"/>
    <property type="match status" value="1"/>
</dbReference>
<dbReference type="Gene3D" id="3.90.550.10">
    <property type="entry name" value="Spore Coat Polysaccharide Biosynthesis Protein SpsA, Chain A"/>
    <property type="match status" value="1"/>
</dbReference>
<dbReference type="InterPro" id="IPR029044">
    <property type="entry name" value="Nucleotide-diphossugar_trans"/>
</dbReference>
<evidence type="ECO:0000256" key="2">
    <source>
        <dbReference type="ARBA" id="ARBA00022676"/>
    </source>
</evidence>
<dbReference type="Pfam" id="PF13641">
    <property type="entry name" value="Glyco_tranf_2_3"/>
    <property type="match status" value="1"/>
</dbReference>
<keyword evidence="3" id="KW-0808">Transferase</keyword>
<dbReference type="SUPFAM" id="SSF53448">
    <property type="entry name" value="Nucleotide-diphospho-sugar transferases"/>
    <property type="match status" value="1"/>
</dbReference>
<protein>
    <recommendedName>
        <fullName evidence="6">Glycosyltransferase 2-like domain-containing protein</fullName>
    </recommendedName>
</protein>
<evidence type="ECO:0000313" key="4">
    <source>
        <dbReference type="EMBL" id="PJE69985.1"/>
    </source>
</evidence>
<evidence type="ECO:0000256" key="1">
    <source>
        <dbReference type="ARBA" id="ARBA00006739"/>
    </source>
</evidence>
<keyword evidence="2" id="KW-0328">Glycosyltransferase</keyword>
<evidence type="ECO:0000313" key="5">
    <source>
        <dbReference type="Proteomes" id="UP000231579"/>
    </source>
</evidence>
<organism evidence="4 5">
    <name type="scientific">Candidatus Shapirobacteria bacterium CG10_big_fil_rev_8_21_14_0_10_48_15</name>
    <dbReference type="NCBI Taxonomy" id="1974484"/>
    <lineage>
        <taxon>Bacteria</taxon>
        <taxon>Candidatus Shapironibacteriota</taxon>
    </lineage>
</organism>
<accession>A0A2M8L6W9</accession>
<evidence type="ECO:0008006" key="6">
    <source>
        <dbReference type="Google" id="ProtNLM"/>
    </source>
</evidence>
<comment type="caution">
    <text evidence="4">The sequence shown here is derived from an EMBL/GenBank/DDBJ whole genome shotgun (WGS) entry which is preliminary data.</text>
</comment>
<evidence type="ECO:0000256" key="3">
    <source>
        <dbReference type="ARBA" id="ARBA00022679"/>
    </source>
</evidence>
<sequence>MKSKIKVLAIVVSYRGGAKLQWCLASLKKASLKAIVIDNNQHNRGFAKAANLGIRRALRQPASRILLVNQDAVVPPNFLKLMAQNQADIVAPVIKFKRHGRWVKDFGGLVDFNWGTTSHMENKPTQAPDYVSGCAMLIKSRVFPKIGLFDEQFFLYFEDVDFCLRAKRAGLKVAVEPQVTVVHHLEEGRQKGWWKRYHHFRSHWLFVNKYLRWWQRPLAWAKIILC</sequence>
<gene>
    <name evidence="4" type="ORF">COU97_02110</name>
</gene>